<reference evidence="1" key="1">
    <citation type="submission" date="2022-08" db="EMBL/GenBank/DDBJ databases">
        <title>Genome sequencing of Pelomonas sp. UHG3.</title>
        <authorList>
            <person name="So Y."/>
        </authorList>
    </citation>
    <scope>NUCLEOTIDE SEQUENCE</scope>
    <source>
        <strain evidence="1">UHG3</strain>
    </source>
</reference>
<evidence type="ECO:0000313" key="2">
    <source>
        <dbReference type="Proteomes" id="UP001076464"/>
    </source>
</evidence>
<evidence type="ECO:0000313" key="1">
    <source>
        <dbReference type="EMBL" id="MCY4747514.1"/>
    </source>
</evidence>
<protein>
    <submittedName>
        <fullName evidence="1">Uncharacterized protein</fullName>
    </submittedName>
</protein>
<proteinExistence type="predicted"/>
<name>A0ACC6CGH7_9BURK</name>
<keyword evidence="2" id="KW-1185">Reference proteome</keyword>
<gene>
    <name evidence="1" type="ORF">NYO99_21290</name>
</gene>
<accession>A0ACC6CGH7</accession>
<comment type="caution">
    <text evidence="1">The sequence shown here is derived from an EMBL/GenBank/DDBJ whole genome shotgun (WGS) entry which is preliminary data.</text>
</comment>
<dbReference type="Proteomes" id="UP001076464">
    <property type="component" value="Unassembled WGS sequence"/>
</dbReference>
<dbReference type="EMBL" id="JAPPUY010000010">
    <property type="protein sequence ID" value="MCY4747514.1"/>
    <property type="molecule type" value="Genomic_DNA"/>
</dbReference>
<organism evidence="1 2">
    <name type="scientific">Roseateles hydrophilus</name>
    <dbReference type="NCBI Taxonomy" id="2975054"/>
    <lineage>
        <taxon>Bacteria</taxon>
        <taxon>Pseudomonadati</taxon>
        <taxon>Pseudomonadota</taxon>
        <taxon>Betaproteobacteria</taxon>
        <taxon>Burkholderiales</taxon>
        <taxon>Sphaerotilaceae</taxon>
        <taxon>Roseateles</taxon>
    </lineage>
</organism>
<sequence length="143" mass="16079">MSKTALIGKSKELYVATLLVTRHLHVYFPLVDNGFDLVVTSTDGRFHVPVQVKYKESRTGLTLHRDDAEKFRLANAVLAFGSGSADVENFYFIPAREWCERAEDRARGDNKLAVYFSEDKVWADQYLGNAGIDRSFASVLGKT</sequence>